<dbReference type="GO" id="GO:0008168">
    <property type="term" value="F:methyltransferase activity"/>
    <property type="evidence" value="ECO:0007669"/>
    <property type="project" value="InterPro"/>
</dbReference>
<keyword evidence="7" id="KW-1185">Reference proteome</keyword>
<keyword evidence="2" id="KW-0812">Transmembrane</keyword>
<sequence length="692" mass="75746">MVIAASYRLVYTDASPNITFGLTFDEPFKKVIIQIAGDYDVMGRNFTFENSKYIVAYFQIDQSRCRPQYYYINYLYTEDLIGNKGEYIRGSSTNVDQFSYLPSTPSEITCPSTTIDTDAPMITSVAISQISDPFKQLVQVLFTTYDTAPGISETNIPLCSFYSDNDYFSAQAESINTNANGSINYKCVVDIPIGYDPTIILSIYGISDLHYNYIGYSSAGLLNANLPYNFTLTPITNPVITSTSSLEQSSDKLIISGHNFIRPIGTCVVNIVYNSTNSGILTPSIVTGSTIVLLNIPSAVNYTISVRDTTSLVLSNSVFLKGHITIIPSESSETPPTLSPTPTSTPTPEPVKCKSDCGASIGSGKCVNGVCVCNPPYNGLDCSSKTDNSTIIPDPVKPSVNVTIPGTSSGQTPEFTSFIYVYGLREIDDTSVINDFVFNNDKWILVKEGSSSNEQVTTVQYKYLLDNSYNTTIVSTVQVFAQATNITFGNQQLFMNPSTIKFTFNITSYPFAKSTNFLQLVMNAALQSTEKTACSFKEFVDDQSNSQYLKLQIEDRSLFGRFIKFGMIDGREQVVTNTQLDNFYGGKELSTSTSDQSYIGLNIPYYTKYALLDPDFSILIEQSHAKNIVNSICTNSKRSLSNGQIAGIVVGGVIFVCVVVSAVIYGLSETARSNFAVKLRKMAISNNGGGPQ</sequence>
<accession>A0A8J4PZL6</accession>
<evidence type="ECO:0000313" key="6">
    <source>
        <dbReference type="EMBL" id="KAF2076525.1"/>
    </source>
</evidence>
<dbReference type="Pfam" id="PF22933">
    <property type="entry name" value="ComC_SSD"/>
    <property type="match status" value="1"/>
</dbReference>
<comment type="caution">
    <text evidence="6">The sequence shown here is derived from an EMBL/GenBank/DDBJ whole genome shotgun (WGS) entry which is preliminary data.</text>
</comment>
<dbReference type="PROSITE" id="PS00092">
    <property type="entry name" value="N6_MTASE"/>
    <property type="match status" value="1"/>
</dbReference>
<evidence type="ECO:0000256" key="2">
    <source>
        <dbReference type="SAM" id="Phobius"/>
    </source>
</evidence>
<dbReference type="EMBL" id="AJWJ01000058">
    <property type="protein sequence ID" value="KAF2076525.1"/>
    <property type="molecule type" value="Genomic_DNA"/>
</dbReference>
<evidence type="ECO:0000259" key="5">
    <source>
        <dbReference type="Pfam" id="PF23034"/>
    </source>
</evidence>
<dbReference type="OrthoDB" id="20118at2759"/>
<feature type="transmembrane region" description="Helical" evidence="2">
    <location>
        <begin position="645"/>
        <end position="668"/>
    </location>
</feature>
<evidence type="ECO:0008006" key="8">
    <source>
        <dbReference type="Google" id="ProtNLM"/>
    </source>
</evidence>
<keyword evidence="2" id="KW-0472">Membrane</keyword>
<proteinExistence type="predicted"/>
<dbReference type="Pfam" id="PF23033">
    <property type="entry name" value="DUF7034"/>
    <property type="match status" value="1"/>
</dbReference>
<feature type="domain" description="ComC supersandwich" evidence="3">
    <location>
        <begin position="417"/>
        <end position="619"/>
    </location>
</feature>
<organism evidence="6 7">
    <name type="scientific">Polysphondylium violaceum</name>
    <dbReference type="NCBI Taxonomy" id="133409"/>
    <lineage>
        <taxon>Eukaryota</taxon>
        <taxon>Amoebozoa</taxon>
        <taxon>Evosea</taxon>
        <taxon>Eumycetozoa</taxon>
        <taxon>Dictyostelia</taxon>
        <taxon>Dictyosteliales</taxon>
        <taxon>Dictyosteliaceae</taxon>
        <taxon>Polysphondylium</taxon>
    </lineage>
</organism>
<name>A0A8J4PZL6_9MYCE</name>
<protein>
    <recommendedName>
        <fullName evidence="8">EGF-like domain-containing protein</fullName>
    </recommendedName>
</protein>
<feature type="region of interest" description="Disordered" evidence="1">
    <location>
        <begin position="330"/>
        <end position="350"/>
    </location>
</feature>
<dbReference type="GO" id="GO:0032259">
    <property type="term" value="P:methylation"/>
    <property type="evidence" value="ECO:0007669"/>
    <property type="project" value="InterPro"/>
</dbReference>
<dbReference type="AlphaFoldDB" id="A0A8J4PZL6"/>
<dbReference type="InterPro" id="IPR055463">
    <property type="entry name" value="DUF7035"/>
</dbReference>
<dbReference type="Pfam" id="PF23034">
    <property type="entry name" value="DUF7035"/>
    <property type="match status" value="1"/>
</dbReference>
<keyword evidence="2" id="KW-1133">Transmembrane helix</keyword>
<dbReference type="InterPro" id="IPR002052">
    <property type="entry name" value="DNA_methylase_N6_adenine_CS"/>
</dbReference>
<dbReference type="GO" id="GO:0003676">
    <property type="term" value="F:nucleic acid binding"/>
    <property type="evidence" value="ECO:0007669"/>
    <property type="project" value="InterPro"/>
</dbReference>
<dbReference type="InterPro" id="IPR055462">
    <property type="entry name" value="DUF7034"/>
</dbReference>
<dbReference type="InterPro" id="IPR054484">
    <property type="entry name" value="ComC_SSD"/>
</dbReference>
<gene>
    <name evidence="6" type="ORF">CYY_002203</name>
</gene>
<evidence type="ECO:0000256" key="1">
    <source>
        <dbReference type="SAM" id="MobiDB-lite"/>
    </source>
</evidence>
<dbReference type="PANTHER" id="PTHR31378:SF17">
    <property type="match status" value="1"/>
</dbReference>
<feature type="domain" description="DUF7034" evidence="4">
    <location>
        <begin position="120"/>
        <end position="233"/>
    </location>
</feature>
<feature type="compositionally biased region" description="Pro residues" evidence="1">
    <location>
        <begin position="337"/>
        <end position="349"/>
    </location>
</feature>
<reference evidence="6" key="1">
    <citation type="submission" date="2020-01" db="EMBL/GenBank/DDBJ databases">
        <title>Development of genomics and gene disruption for Polysphondylium violaceum indicates a role for the polyketide synthase stlB in stalk morphogenesis.</title>
        <authorList>
            <person name="Narita B."/>
            <person name="Kawabe Y."/>
            <person name="Kin K."/>
            <person name="Saito T."/>
            <person name="Gibbs R."/>
            <person name="Kuspa A."/>
            <person name="Muzny D."/>
            <person name="Queller D."/>
            <person name="Richards S."/>
            <person name="Strassman J."/>
            <person name="Sucgang R."/>
            <person name="Worley K."/>
            <person name="Schaap P."/>
        </authorList>
    </citation>
    <scope>NUCLEOTIDE SEQUENCE</scope>
    <source>
        <strain evidence="6">QSvi11</strain>
    </source>
</reference>
<evidence type="ECO:0000259" key="4">
    <source>
        <dbReference type="Pfam" id="PF23033"/>
    </source>
</evidence>
<feature type="domain" description="DUF7035" evidence="5">
    <location>
        <begin position="14"/>
        <end position="107"/>
    </location>
</feature>
<evidence type="ECO:0000313" key="7">
    <source>
        <dbReference type="Proteomes" id="UP000695562"/>
    </source>
</evidence>
<evidence type="ECO:0000259" key="3">
    <source>
        <dbReference type="Pfam" id="PF22933"/>
    </source>
</evidence>
<dbReference type="PANTHER" id="PTHR31378">
    <property type="entry name" value="EGF-LIKE DOMAIN-CONTAINING PROTEIN-RELATED-RELATED"/>
    <property type="match status" value="1"/>
</dbReference>
<dbReference type="Proteomes" id="UP000695562">
    <property type="component" value="Unassembled WGS sequence"/>
</dbReference>